<evidence type="ECO:0000313" key="1">
    <source>
        <dbReference type="EMBL" id="CAG8532489.1"/>
    </source>
</evidence>
<proteinExistence type="predicted"/>
<protein>
    <submittedName>
        <fullName evidence="1">9257_t:CDS:1</fullName>
    </submittedName>
</protein>
<name>A0A9N9FFN6_9GLOM</name>
<organism evidence="1 2">
    <name type="scientific">Cetraspora pellucida</name>
    <dbReference type="NCBI Taxonomy" id="1433469"/>
    <lineage>
        <taxon>Eukaryota</taxon>
        <taxon>Fungi</taxon>
        <taxon>Fungi incertae sedis</taxon>
        <taxon>Mucoromycota</taxon>
        <taxon>Glomeromycotina</taxon>
        <taxon>Glomeromycetes</taxon>
        <taxon>Diversisporales</taxon>
        <taxon>Gigasporaceae</taxon>
        <taxon>Cetraspora</taxon>
    </lineage>
</organism>
<accession>A0A9N9FFN6</accession>
<dbReference type="EMBL" id="CAJVQA010001966">
    <property type="protein sequence ID" value="CAG8532489.1"/>
    <property type="molecule type" value="Genomic_DNA"/>
</dbReference>
<sequence length="55" mass="6287">PMRLSATAYLQVPGDTRQVRTLRPCSTSIKRRALINRIKLRFRALLDGFGVNIFV</sequence>
<gene>
    <name evidence="1" type="ORF">CPELLU_LOCUS3910</name>
</gene>
<dbReference type="Proteomes" id="UP000789759">
    <property type="component" value="Unassembled WGS sequence"/>
</dbReference>
<dbReference type="AlphaFoldDB" id="A0A9N9FFN6"/>
<reference evidence="1" key="1">
    <citation type="submission" date="2021-06" db="EMBL/GenBank/DDBJ databases">
        <authorList>
            <person name="Kallberg Y."/>
            <person name="Tangrot J."/>
            <person name="Rosling A."/>
        </authorList>
    </citation>
    <scope>NUCLEOTIDE SEQUENCE</scope>
    <source>
        <strain evidence="1">FL966</strain>
    </source>
</reference>
<comment type="caution">
    <text evidence="1">The sequence shown here is derived from an EMBL/GenBank/DDBJ whole genome shotgun (WGS) entry which is preliminary data.</text>
</comment>
<evidence type="ECO:0000313" key="2">
    <source>
        <dbReference type="Proteomes" id="UP000789759"/>
    </source>
</evidence>
<feature type="non-terminal residue" evidence="1">
    <location>
        <position position="1"/>
    </location>
</feature>
<keyword evidence="2" id="KW-1185">Reference proteome</keyword>